<gene>
    <name evidence="5" type="ORF">PNOK_0083600</name>
</gene>
<comment type="caution">
    <text evidence="5">The sequence shown here is derived from an EMBL/GenBank/DDBJ whole genome shotgun (WGS) entry which is preliminary data.</text>
</comment>
<dbReference type="InParanoid" id="A0A286UW25"/>
<feature type="compositionally biased region" description="Low complexity" evidence="4">
    <location>
        <begin position="97"/>
        <end position="107"/>
    </location>
</feature>
<comment type="subcellular location">
    <subcellularLocation>
        <location evidence="1">Nucleus</location>
    </subcellularLocation>
</comment>
<feature type="compositionally biased region" description="Basic residues" evidence="4">
    <location>
        <begin position="305"/>
        <end position="318"/>
    </location>
</feature>
<evidence type="ECO:0000313" key="6">
    <source>
        <dbReference type="Proteomes" id="UP000217199"/>
    </source>
</evidence>
<sequence>MSRLTSRYVTLLVKTPTHSGRWPAYTLSQANPHPASPTDLLVPNLPTPIELASDHPQQQQVSNPPHPTTAPTANHQQSQQQQQQQGQVQPHPPPQQQQPQSQQQQQVAGGANDSYQSTGTSNGQAPLIAAGNWTKDLIRLAKTAELKKHQLTLQLQTAHIISAHQQLESKNKTLQDVKEQKNRLESERAKLLESLSVVNQERDKADMKESAISKECQDLKNRIQAITDGEYAEARRAVDSLRAELGQPPVPSLQQTLEEKSAAYLNERRLNGAPPPISTETAPPSSASTAKRHASESIMGETPGKRPRGRPKGSKNRVKTTPTSTAGAAPGVTE</sequence>
<dbReference type="GO" id="GO:0005634">
    <property type="term" value="C:nucleus"/>
    <property type="evidence" value="ECO:0007669"/>
    <property type="project" value="UniProtKB-SubCell"/>
</dbReference>
<evidence type="ECO:0000256" key="2">
    <source>
        <dbReference type="ARBA" id="ARBA00023242"/>
    </source>
</evidence>
<dbReference type="PROSITE" id="PS00354">
    <property type="entry name" value="HMGI_Y"/>
    <property type="match status" value="1"/>
</dbReference>
<dbReference type="InterPro" id="IPR000637">
    <property type="entry name" value="HMGI/Y_DNA-bd_CS"/>
</dbReference>
<protein>
    <submittedName>
        <fullName evidence="5">Uncharacterized protein</fullName>
    </submittedName>
</protein>
<feature type="region of interest" description="Disordered" evidence="4">
    <location>
        <begin position="246"/>
        <end position="334"/>
    </location>
</feature>
<dbReference type="OrthoDB" id="20865at2759"/>
<accession>A0A286UW25</accession>
<dbReference type="Proteomes" id="UP000217199">
    <property type="component" value="Unassembled WGS sequence"/>
</dbReference>
<keyword evidence="2" id="KW-0539">Nucleus</keyword>
<dbReference type="AlphaFoldDB" id="A0A286UW25"/>
<feature type="coiled-coil region" evidence="3">
    <location>
        <begin position="160"/>
        <end position="201"/>
    </location>
</feature>
<dbReference type="GO" id="GO:0006355">
    <property type="term" value="P:regulation of DNA-templated transcription"/>
    <property type="evidence" value="ECO:0007669"/>
    <property type="project" value="InterPro"/>
</dbReference>
<dbReference type="PANTHER" id="PTHR31058:SF2">
    <property type="entry name" value="ZINC FINGER C4H2 DOMAIN-CONTAINING PROTEIN"/>
    <property type="match status" value="1"/>
</dbReference>
<name>A0A286UW25_9AGAM</name>
<keyword evidence="3" id="KW-0175">Coiled coil</keyword>
<evidence type="ECO:0000256" key="4">
    <source>
        <dbReference type="SAM" id="MobiDB-lite"/>
    </source>
</evidence>
<evidence type="ECO:0000313" key="5">
    <source>
        <dbReference type="EMBL" id="PAV23768.1"/>
    </source>
</evidence>
<organism evidence="5 6">
    <name type="scientific">Pyrrhoderma noxium</name>
    <dbReference type="NCBI Taxonomy" id="2282107"/>
    <lineage>
        <taxon>Eukaryota</taxon>
        <taxon>Fungi</taxon>
        <taxon>Dikarya</taxon>
        <taxon>Basidiomycota</taxon>
        <taxon>Agaricomycotina</taxon>
        <taxon>Agaricomycetes</taxon>
        <taxon>Hymenochaetales</taxon>
        <taxon>Hymenochaetaceae</taxon>
        <taxon>Pyrrhoderma</taxon>
    </lineage>
</organism>
<dbReference type="InterPro" id="IPR018482">
    <property type="entry name" value="Znf-C4H2"/>
</dbReference>
<feature type="compositionally biased region" description="Low complexity" evidence="4">
    <location>
        <begin position="278"/>
        <end position="289"/>
    </location>
</feature>
<proteinExistence type="predicted"/>
<feature type="compositionally biased region" description="Low complexity" evidence="4">
    <location>
        <begin position="69"/>
        <end position="89"/>
    </location>
</feature>
<evidence type="ECO:0000256" key="1">
    <source>
        <dbReference type="ARBA" id="ARBA00004123"/>
    </source>
</evidence>
<reference evidence="5 6" key="1">
    <citation type="journal article" date="2017" name="Mol. Ecol.">
        <title>Comparative and population genomic landscape of Phellinus noxius: A hypervariable fungus causing root rot in trees.</title>
        <authorList>
            <person name="Chung C.L."/>
            <person name="Lee T.J."/>
            <person name="Akiba M."/>
            <person name="Lee H.H."/>
            <person name="Kuo T.H."/>
            <person name="Liu D."/>
            <person name="Ke H.M."/>
            <person name="Yokoi T."/>
            <person name="Roa M.B."/>
            <person name="Lu M.J."/>
            <person name="Chang Y.Y."/>
            <person name="Ann P.J."/>
            <person name="Tsai J.N."/>
            <person name="Chen C.Y."/>
            <person name="Tzean S.S."/>
            <person name="Ota Y."/>
            <person name="Hattori T."/>
            <person name="Sahashi N."/>
            <person name="Liou R.F."/>
            <person name="Kikuchi T."/>
            <person name="Tsai I.J."/>
        </authorList>
    </citation>
    <scope>NUCLEOTIDE SEQUENCE [LARGE SCALE GENOMIC DNA]</scope>
    <source>
        <strain evidence="5 6">FFPRI411160</strain>
    </source>
</reference>
<feature type="compositionally biased region" description="Basic and acidic residues" evidence="4">
    <location>
        <begin position="257"/>
        <end position="270"/>
    </location>
</feature>
<evidence type="ECO:0000256" key="3">
    <source>
        <dbReference type="SAM" id="Coils"/>
    </source>
</evidence>
<feature type="region of interest" description="Disordered" evidence="4">
    <location>
        <begin position="19"/>
        <end position="123"/>
    </location>
</feature>
<feature type="compositionally biased region" description="Polar residues" evidence="4">
    <location>
        <begin position="113"/>
        <end position="123"/>
    </location>
</feature>
<feature type="compositionally biased region" description="Low complexity" evidence="4">
    <location>
        <begin position="320"/>
        <end position="334"/>
    </location>
</feature>
<dbReference type="PANTHER" id="PTHR31058">
    <property type="entry name" value="ZINC FINGER C4H2 DOMAIN-CONTAINING PROTEIN"/>
    <property type="match status" value="1"/>
</dbReference>
<dbReference type="EMBL" id="NBII01000001">
    <property type="protein sequence ID" value="PAV23768.1"/>
    <property type="molecule type" value="Genomic_DNA"/>
</dbReference>
<keyword evidence="6" id="KW-1185">Reference proteome</keyword>